<protein>
    <submittedName>
        <fullName evidence="2">Uncharacterized protein</fullName>
    </submittedName>
</protein>
<evidence type="ECO:0000313" key="3">
    <source>
        <dbReference type="Proteomes" id="UP001172102"/>
    </source>
</evidence>
<keyword evidence="3" id="KW-1185">Reference proteome</keyword>
<proteinExistence type="predicted"/>
<dbReference type="Proteomes" id="UP001172102">
    <property type="component" value="Unassembled WGS sequence"/>
</dbReference>
<comment type="caution">
    <text evidence="2">The sequence shown here is derived from an EMBL/GenBank/DDBJ whole genome shotgun (WGS) entry which is preliminary data.</text>
</comment>
<reference evidence="2" key="1">
    <citation type="submission" date="2023-06" db="EMBL/GenBank/DDBJ databases">
        <title>Genome-scale phylogeny and comparative genomics of the fungal order Sordariales.</title>
        <authorList>
            <consortium name="Lawrence Berkeley National Laboratory"/>
            <person name="Hensen N."/>
            <person name="Bonometti L."/>
            <person name="Westerberg I."/>
            <person name="Brannstrom I.O."/>
            <person name="Guillou S."/>
            <person name="Cros-Aarteil S."/>
            <person name="Calhoun S."/>
            <person name="Haridas S."/>
            <person name="Kuo A."/>
            <person name="Mondo S."/>
            <person name="Pangilinan J."/>
            <person name="Riley R."/>
            <person name="Labutti K."/>
            <person name="Andreopoulos B."/>
            <person name="Lipzen A."/>
            <person name="Chen C."/>
            <person name="Yanf M."/>
            <person name="Daum C."/>
            <person name="Ng V."/>
            <person name="Clum A."/>
            <person name="Steindorff A."/>
            <person name="Ohm R."/>
            <person name="Martin F."/>
            <person name="Silar P."/>
            <person name="Natvig D."/>
            <person name="Lalanne C."/>
            <person name="Gautier V."/>
            <person name="Ament-Velasquez S.L."/>
            <person name="Kruys A."/>
            <person name="Hutchinson M.I."/>
            <person name="Powell A.J."/>
            <person name="Barry K."/>
            <person name="Miller A.N."/>
            <person name="Grigoriev I.V."/>
            <person name="Debuchy R."/>
            <person name="Gladieux P."/>
            <person name="Thoren M.H."/>
            <person name="Johannesson H."/>
        </authorList>
    </citation>
    <scope>NUCLEOTIDE SEQUENCE</scope>
    <source>
        <strain evidence="2">SMH4607-1</strain>
    </source>
</reference>
<evidence type="ECO:0000313" key="2">
    <source>
        <dbReference type="EMBL" id="KAK0705290.1"/>
    </source>
</evidence>
<evidence type="ECO:0000256" key="1">
    <source>
        <dbReference type="SAM" id="MobiDB-lite"/>
    </source>
</evidence>
<organism evidence="2 3">
    <name type="scientific">Lasiosphaeris hirsuta</name>
    <dbReference type="NCBI Taxonomy" id="260670"/>
    <lineage>
        <taxon>Eukaryota</taxon>
        <taxon>Fungi</taxon>
        <taxon>Dikarya</taxon>
        <taxon>Ascomycota</taxon>
        <taxon>Pezizomycotina</taxon>
        <taxon>Sordariomycetes</taxon>
        <taxon>Sordariomycetidae</taxon>
        <taxon>Sordariales</taxon>
        <taxon>Lasiosphaeriaceae</taxon>
        <taxon>Lasiosphaeris</taxon>
    </lineage>
</organism>
<feature type="region of interest" description="Disordered" evidence="1">
    <location>
        <begin position="1"/>
        <end position="87"/>
    </location>
</feature>
<name>A0AA40DJC0_9PEZI</name>
<feature type="compositionally biased region" description="Basic and acidic residues" evidence="1">
    <location>
        <begin position="63"/>
        <end position="73"/>
    </location>
</feature>
<dbReference type="AlphaFoldDB" id="A0AA40DJC0"/>
<accession>A0AA40DJC0</accession>
<sequence length="200" mass="22697">MPPKRKVKDAFSFEPPGPLSHGRPAGVPKVVPPTITLSDDEFQPTTKRPAKRARKPQPQPHAKQPEEDLELRPGRAAVPNGEAPEDTVYDRKKAHEALTWHKQNLDKAYVAQQKQLADFFGSFKAASAATSTSSKEANSLFLGTRLLIRQCRAVLKRHQEVDKDVREPRQTPLREAWRKDEMETRQLLQYGLEYGKRLAE</sequence>
<dbReference type="EMBL" id="JAUKUA010000007">
    <property type="protein sequence ID" value="KAK0705290.1"/>
    <property type="molecule type" value="Genomic_DNA"/>
</dbReference>
<gene>
    <name evidence="2" type="ORF">B0H67DRAFT_649637</name>
</gene>